<dbReference type="InterPro" id="IPR005829">
    <property type="entry name" value="Sugar_transporter_CS"/>
</dbReference>
<feature type="transmembrane region" description="Helical" evidence="5">
    <location>
        <begin position="48"/>
        <end position="71"/>
    </location>
</feature>
<name>A0ABX8SK58_9ACTN</name>
<evidence type="ECO:0000256" key="2">
    <source>
        <dbReference type="ARBA" id="ARBA00022692"/>
    </source>
</evidence>
<keyword evidence="2 5" id="KW-0812">Transmembrane</keyword>
<evidence type="ECO:0000259" key="6">
    <source>
        <dbReference type="PROSITE" id="PS50850"/>
    </source>
</evidence>
<feature type="transmembrane region" description="Helical" evidence="5">
    <location>
        <begin position="179"/>
        <end position="199"/>
    </location>
</feature>
<feature type="transmembrane region" description="Helical" evidence="5">
    <location>
        <begin position="119"/>
        <end position="141"/>
    </location>
</feature>
<feature type="transmembrane region" description="Helical" evidence="5">
    <location>
        <begin position="391"/>
        <end position="413"/>
    </location>
</feature>
<dbReference type="EMBL" id="CP079216">
    <property type="protein sequence ID" value="QXT63731.1"/>
    <property type="molecule type" value="Genomic_DNA"/>
</dbReference>
<evidence type="ECO:0000256" key="4">
    <source>
        <dbReference type="ARBA" id="ARBA00023136"/>
    </source>
</evidence>
<organism evidence="7 8">
    <name type="scientific">Tessaracoccus palaemonis</name>
    <dbReference type="NCBI Taxonomy" id="2829499"/>
    <lineage>
        <taxon>Bacteria</taxon>
        <taxon>Bacillati</taxon>
        <taxon>Actinomycetota</taxon>
        <taxon>Actinomycetes</taxon>
        <taxon>Propionibacteriales</taxon>
        <taxon>Propionibacteriaceae</taxon>
        <taxon>Tessaracoccus</taxon>
    </lineage>
</organism>
<dbReference type="Pfam" id="PF07690">
    <property type="entry name" value="MFS_1"/>
    <property type="match status" value="1"/>
</dbReference>
<dbReference type="PANTHER" id="PTHR23528:SF1">
    <property type="entry name" value="MAJOR FACILITATOR SUPERFAMILY (MFS) PROFILE DOMAIN-CONTAINING PROTEIN"/>
    <property type="match status" value="1"/>
</dbReference>
<dbReference type="PANTHER" id="PTHR23528">
    <property type="match status" value="1"/>
</dbReference>
<feature type="transmembrane region" description="Helical" evidence="5">
    <location>
        <begin position="262"/>
        <end position="284"/>
    </location>
</feature>
<feature type="transmembrane region" description="Helical" evidence="5">
    <location>
        <begin position="419"/>
        <end position="438"/>
    </location>
</feature>
<feature type="domain" description="Major facilitator superfamily (MFS) profile" evidence="6">
    <location>
        <begin position="50"/>
        <end position="444"/>
    </location>
</feature>
<evidence type="ECO:0000313" key="7">
    <source>
        <dbReference type="EMBL" id="QXT63731.1"/>
    </source>
</evidence>
<reference evidence="7 8" key="1">
    <citation type="submission" date="2021-07" db="EMBL/GenBank/DDBJ databases">
        <title>complete genome sequencing of Tessaracoccus sp.J1M15.</title>
        <authorList>
            <person name="Bae J.-W."/>
            <person name="Kim D.-y."/>
        </authorList>
    </citation>
    <scope>NUCLEOTIDE SEQUENCE [LARGE SCALE GENOMIC DNA]</scope>
    <source>
        <strain evidence="7 8">J1M15</strain>
    </source>
</reference>
<feature type="transmembrane region" description="Helical" evidence="5">
    <location>
        <begin position="83"/>
        <end position="107"/>
    </location>
</feature>
<comment type="subcellular location">
    <subcellularLocation>
        <location evidence="1">Membrane</location>
        <topology evidence="1">Multi-pass membrane protein</topology>
    </subcellularLocation>
</comment>
<feature type="transmembrane region" description="Helical" evidence="5">
    <location>
        <begin position="354"/>
        <end position="379"/>
    </location>
</feature>
<feature type="transmembrane region" description="Helical" evidence="5">
    <location>
        <begin position="147"/>
        <end position="167"/>
    </location>
</feature>
<keyword evidence="3 5" id="KW-1133">Transmembrane helix</keyword>
<dbReference type="PROSITE" id="PS50850">
    <property type="entry name" value="MFS"/>
    <property type="match status" value="1"/>
</dbReference>
<keyword evidence="8" id="KW-1185">Reference proteome</keyword>
<evidence type="ECO:0000256" key="3">
    <source>
        <dbReference type="ARBA" id="ARBA00022989"/>
    </source>
</evidence>
<feature type="transmembrane region" description="Helical" evidence="5">
    <location>
        <begin position="329"/>
        <end position="348"/>
    </location>
</feature>
<feature type="transmembrane region" description="Helical" evidence="5">
    <location>
        <begin position="296"/>
        <end position="317"/>
    </location>
</feature>
<accession>A0ABX8SK58</accession>
<feature type="transmembrane region" description="Helical" evidence="5">
    <location>
        <begin position="205"/>
        <end position="224"/>
    </location>
</feature>
<dbReference type="InterPro" id="IPR011701">
    <property type="entry name" value="MFS"/>
</dbReference>
<sequence>MSEAAGAVQANEALFVEAVPTHDQAPTTPEPAAGYLPPEYPQNYRRTIALVLIAAAGMYIMMLTLSTALSLRIASVAPEGKEAALSLAVSFGALLQLVGVPLGGALSDRTVGRFGRRRPWIVGMLAIALVAMAVIGTTTVVPLIVGAYVIGITCAQVGFSSYSVITVEGVPDNMRGKVMGMMGMFGALAMSAGSYLAAALVGMPFFLMTAPVLLAIVCSLPLLIGYRDPAKSREDVPPLKLASLFSGLIVNPRKHPDFGWVWLSRFLAGVAMTGLFTYFIYFMMDGLGLEIAQAGANAGLLSLLSAPVSVVFFTASGWLSDKLGRRKPFVVAAALFMAAALVIAGTATTFAQFIVAWLLFAVGQAMYLTVDLVLCAAVLPDARDAGKDMGVFQLALSIPAIIVPLVAPAVLAIGGGHNYLLLWGLCAALCALGALAVLKVKGVR</sequence>
<dbReference type="InterPro" id="IPR020846">
    <property type="entry name" value="MFS_dom"/>
</dbReference>
<proteinExistence type="predicted"/>
<evidence type="ECO:0000256" key="1">
    <source>
        <dbReference type="ARBA" id="ARBA00004141"/>
    </source>
</evidence>
<gene>
    <name evidence="7" type="ORF">KDB89_04435</name>
</gene>
<keyword evidence="4 5" id="KW-0472">Membrane</keyword>
<evidence type="ECO:0000256" key="5">
    <source>
        <dbReference type="SAM" id="Phobius"/>
    </source>
</evidence>
<dbReference type="Proteomes" id="UP000824504">
    <property type="component" value="Chromosome"/>
</dbReference>
<protein>
    <submittedName>
        <fullName evidence="7">MFS transporter</fullName>
    </submittedName>
</protein>
<evidence type="ECO:0000313" key="8">
    <source>
        <dbReference type="Proteomes" id="UP000824504"/>
    </source>
</evidence>
<dbReference type="RefSeq" id="WP_219083658.1">
    <property type="nucleotide sequence ID" value="NZ_CP079216.1"/>
</dbReference>
<dbReference type="PROSITE" id="PS00216">
    <property type="entry name" value="SUGAR_TRANSPORT_1"/>
    <property type="match status" value="1"/>
</dbReference>